<proteinExistence type="predicted"/>
<dbReference type="AlphaFoldDB" id="A0A5C5Z9F1"/>
<evidence type="ECO:0000313" key="1">
    <source>
        <dbReference type="EMBL" id="TWT83828.1"/>
    </source>
</evidence>
<organism evidence="1 2">
    <name type="scientific">Novipirellula herctigrandis</name>
    <dbReference type="NCBI Taxonomy" id="2527986"/>
    <lineage>
        <taxon>Bacteria</taxon>
        <taxon>Pseudomonadati</taxon>
        <taxon>Planctomycetota</taxon>
        <taxon>Planctomycetia</taxon>
        <taxon>Pirellulales</taxon>
        <taxon>Pirellulaceae</taxon>
        <taxon>Novipirellula</taxon>
    </lineage>
</organism>
<comment type="caution">
    <text evidence="1">The sequence shown here is derived from an EMBL/GenBank/DDBJ whole genome shotgun (WGS) entry which is preliminary data.</text>
</comment>
<keyword evidence="2" id="KW-1185">Reference proteome</keyword>
<accession>A0A5C5Z9F1</accession>
<dbReference type="Proteomes" id="UP000315010">
    <property type="component" value="Unassembled WGS sequence"/>
</dbReference>
<sequence length="290" mass="32251">MKGSPRNGFNGNDFSIHLFGRTTLTQSNRYWRLSEDPFSNRTATWFFAGTPQKTALAELSAVLPTQPQGVAITAARYGGMTTLLRHLSTYHGIGDMATQFLFTKSRGRIDPQPIQNQLANGLQLPCSNHATFEQIESAMNQIHEAGIHPVWLSDGYSAGVTRLLKRLRRNCKFTAVISTIDQYAERSCELLGQATSLLTLQRFALEDTRQFIQQSMMRAGAKGESFDESAYVAIHDASSGRIGTIAELAMNALVVGYKQKLRRVTGATIERMCRNESSEKKPAEFYDRSA</sequence>
<reference evidence="1 2" key="1">
    <citation type="submission" date="2019-02" db="EMBL/GenBank/DDBJ databases">
        <title>Deep-cultivation of Planctomycetes and their phenomic and genomic characterization uncovers novel biology.</title>
        <authorList>
            <person name="Wiegand S."/>
            <person name="Jogler M."/>
            <person name="Boedeker C."/>
            <person name="Pinto D."/>
            <person name="Vollmers J."/>
            <person name="Rivas-Marin E."/>
            <person name="Kohn T."/>
            <person name="Peeters S.H."/>
            <person name="Heuer A."/>
            <person name="Rast P."/>
            <person name="Oberbeckmann S."/>
            <person name="Bunk B."/>
            <person name="Jeske O."/>
            <person name="Meyerdierks A."/>
            <person name="Storesund J.E."/>
            <person name="Kallscheuer N."/>
            <person name="Luecker S."/>
            <person name="Lage O.M."/>
            <person name="Pohl T."/>
            <person name="Merkel B.J."/>
            <person name="Hornburger P."/>
            <person name="Mueller R.-W."/>
            <person name="Bruemmer F."/>
            <person name="Labrenz M."/>
            <person name="Spormann A.M."/>
            <person name="Op Den Camp H."/>
            <person name="Overmann J."/>
            <person name="Amann R."/>
            <person name="Jetten M.S.M."/>
            <person name="Mascher T."/>
            <person name="Medema M.H."/>
            <person name="Devos D.P."/>
            <person name="Kaster A.-K."/>
            <person name="Ovreas L."/>
            <person name="Rohde M."/>
            <person name="Galperin M.Y."/>
            <person name="Jogler C."/>
        </authorList>
    </citation>
    <scope>NUCLEOTIDE SEQUENCE [LARGE SCALE GENOMIC DNA]</scope>
    <source>
        <strain evidence="1 2">CA13</strain>
    </source>
</reference>
<evidence type="ECO:0000313" key="2">
    <source>
        <dbReference type="Proteomes" id="UP000315010"/>
    </source>
</evidence>
<name>A0A5C5Z9F1_9BACT</name>
<protein>
    <submittedName>
        <fullName evidence="1">Uncharacterized protein</fullName>
    </submittedName>
</protein>
<dbReference type="EMBL" id="SJPJ01000001">
    <property type="protein sequence ID" value="TWT83828.1"/>
    <property type="molecule type" value="Genomic_DNA"/>
</dbReference>
<gene>
    <name evidence="1" type="ORF">CA13_52990</name>
</gene>